<sequence>MVDRLVPVRESRVIMRERNLKDLVEVPPSVLANLELKLDARVLVLCFVGPPGDGKTSLASSIAATLAKNLCPYPLVESG</sequence>
<dbReference type="GO" id="GO:0005524">
    <property type="term" value="F:ATP binding"/>
    <property type="evidence" value="ECO:0007669"/>
    <property type="project" value="InterPro"/>
</dbReference>
<dbReference type="GO" id="GO:0016887">
    <property type="term" value="F:ATP hydrolysis activity"/>
    <property type="evidence" value="ECO:0007669"/>
    <property type="project" value="InterPro"/>
</dbReference>
<dbReference type="Proteomes" id="UP000257109">
    <property type="component" value="Unassembled WGS sequence"/>
</dbReference>
<organism evidence="2 3">
    <name type="scientific">Mucuna pruriens</name>
    <name type="common">Velvet bean</name>
    <name type="synonym">Dolichos pruriens</name>
    <dbReference type="NCBI Taxonomy" id="157652"/>
    <lineage>
        <taxon>Eukaryota</taxon>
        <taxon>Viridiplantae</taxon>
        <taxon>Streptophyta</taxon>
        <taxon>Embryophyta</taxon>
        <taxon>Tracheophyta</taxon>
        <taxon>Spermatophyta</taxon>
        <taxon>Magnoliopsida</taxon>
        <taxon>eudicotyledons</taxon>
        <taxon>Gunneridae</taxon>
        <taxon>Pentapetalae</taxon>
        <taxon>rosids</taxon>
        <taxon>fabids</taxon>
        <taxon>Fabales</taxon>
        <taxon>Fabaceae</taxon>
        <taxon>Papilionoideae</taxon>
        <taxon>50 kb inversion clade</taxon>
        <taxon>NPAAA clade</taxon>
        <taxon>indigoferoid/millettioid clade</taxon>
        <taxon>Phaseoleae</taxon>
        <taxon>Mucuna</taxon>
    </lineage>
</organism>
<evidence type="ECO:0000313" key="3">
    <source>
        <dbReference type="Proteomes" id="UP000257109"/>
    </source>
</evidence>
<evidence type="ECO:0000313" key="2">
    <source>
        <dbReference type="EMBL" id="RDX84386.1"/>
    </source>
</evidence>
<name>A0A371G1E3_MUCPR</name>
<evidence type="ECO:0000259" key="1">
    <source>
        <dbReference type="Pfam" id="PF00004"/>
    </source>
</evidence>
<dbReference type="STRING" id="157652.A0A371G1E3"/>
<keyword evidence="3" id="KW-1185">Reference proteome</keyword>
<dbReference type="Gene3D" id="3.40.50.300">
    <property type="entry name" value="P-loop containing nucleotide triphosphate hydrolases"/>
    <property type="match status" value="1"/>
</dbReference>
<dbReference type="Pfam" id="PF00004">
    <property type="entry name" value="AAA"/>
    <property type="match status" value="1"/>
</dbReference>
<dbReference type="SUPFAM" id="SSF52540">
    <property type="entry name" value="P-loop containing nucleoside triphosphate hydrolases"/>
    <property type="match status" value="1"/>
</dbReference>
<proteinExistence type="predicted"/>
<reference evidence="2" key="1">
    <citation type="submission" date="2018-05" db="EMBL/GenBank/DDBJ databases">
        <title>Draft genome of Mucuna pruriens seed.</title>
        <authorList>
            <person name="Nnadi N.E."/>
            <person name="Vos R."/>
            <person name="Hasami M.H."/>
            <person name="Devisetty U.K."/>
            <person name="Aguiy J.C."/>
        </authorList>
    </citation>
    <scope>NUCLEOTIDE SEQUENCE [LARGE SCALE GENOMIC DNA]</scope>
    <source>
        <strain evidence="2">JCA_2017</strain>
    </source>
</reference>
<dbReference type="OrthoDB" id="1699962at2759"/>
<feature type="non-terminal residue" evidence="2">
    <location>
        <position position="1"/>
    </location>
</feature>
<accession>A0A371G1E3</accession>
<dbReference type="EMBL" id="QJKJ01007064">
    <property type="protein sequence ID" value="RDX84386.1"/>
    <property type="molecule type" value="Genomic_DNA"/>
</dbReference>
<gene>
    <name evidence="2" type="primary">lon2</name>
    <name evidence="2" type="ORF">CR513_34574</name>
</gene>
<comment type="caution">
    <text evidence="2">The sequence shown here is derived from an EMBL/GenBank/DDBJ whole genome shotgun (WGS) entry which is preliminary data.</text>
</comment>
<dbReference type="InterPro" id="IPR027417">
    <property type="entry name" value="P-loop_NTPase"/>
</dbReference>
<feature type="domain" description="ATPase AAA-type core" evidence="1">
    <location>
        <begin position="45"/>
        <end position="70"/>
    </location>
</feature>
<dbReference type="InterPro" id="IPR003959">
    <property type="entry name" value="ATPase_AAA_core"/>
</dbReference>
<protein>
    <submittedName>
        <fullName evidence="2">Lon2</fullName>
    </submittedName>
</protein>
<dbReference type="AlphaFoldDB" id="A0A371G1E3"/>